<dbReference type="EMBL" id="VLLN01000024">
    <property type="protein sequence ID" value="TWJ16849.1"/>
    <property type="molecule type" value="Genomic_DNA"/>
</dbReference>
<dbReference type="Proteomes" id="UP000319449">
    <property type="component" value="Unassembled WGS sequence"/>
</dbReference>
<sequence length="211" mass="22136">MRVIWGLLFALALMTGATPAEANYTIAGEFTATADYFSGARDFFLNPSPLDVDKVVGSLTLNATTARFAGSDVVGYSGTADYSLSLIGLGGQLLYKYSDTGSDAYYRVDNGTGSTPATSGFGISSANIGTSFGNNFQPSWFSVSDFTTVPNRFELAFKSLDGKTGSIQGSFLTTSVTVTPALTTPVPAALPLFVSGLAGLGFLRRRSGFTW</sequence>
<gene>
    <name evidence="2" type="ORF">JN12_03208</name>
</gene>
<name>A0A562VG19_9BACT</name>
<feature type="chain" id="PRO_5021717731" evidence="1">
    <location>
        <begin position="23"/>
        <end position="211"/>
    </location>
</feature>
<comment type="caution">
    <text evidence="2">The sequence shown here is derived from an EMBL/GenBank/DDBJ whole genome shotgun (WGS) entry which is preliminary data.</text>
</comment>
<reference evidence="2 3" key="1">
    <citation type="submission" date="2019-07" db="EMBL/GenBank/DDBJ databases">
        <title>Genomic Encyclopedia of Archaeal and Bacterial Type Strains, Phase II (KMG-II): from individual species to whole genera.</title>
        <authorList>
            <person name="Goeker M."/>
        </authorList>
    </citation>
    <scope>NUCLEOTIDE SEQUENCE [LARGE SCALE GENOMIC DNA]</scope>
    <source>
        <strain evidence="2 3">ATCC BAA-1139</strain>
    </source>
</reference>
<evidence type="ECO:0000313" key="2">
    <source>
        <dbReference type="EMBL" id="TWJ16849.1"/>
    </source>
</evidence>
<evidence type="ECO:0000256" key="1">
    <source>
        <dbReference type="SAM" id="SignalP"/>
    </source>
</evidence>
<evidence type="ECO:0000313" key="3">
    <source>
        <dbReference type="Proteomes" id="UP000319449"/>
    </source>
</evidence>
<organism evidence="2 3">
    <name type="scientific">Geobacter argillaceus</name>
    <dbReference type="NCBI Taxonomy" id="345631"/>
    <lineage>
        <taxon>Bacteria</taxon>
        <taxon>Pseudomonadati</taxon>
        <taxon>Thermodesulfobacteriota</taxon>
        <taxon>Desulfuromonadia</taxon>
        <taxon>Geobacterales</taxon>
        <taxon>Geobacteraceae</taxon>
        <taxon>Geobacter</taxon>
    </lineage>
</organism>
<accession>A0A562VG19</accession>
<dbReference type="AlphaFoldDB" id="A0A562VG19"/>
<proteinExistence type="predicted"/>
<protein>
    <submittedName>
        <fullName evidence="2">Putative secreted protein</fullName>
    </submittedName>
</protein>
<feature type="signal peptide" evidence="1">
    <location>
        <begin position="1"/>
        <end position="22"/>
    </location>
</feature>
<keyword evidence="1" id="KW-0732">Signal</keyword>
<keyword evidence="3" id="KW-1185">Reference proteome</keyword>